<protein>
    <submittedName>
        <fullName evidence="1">Uncharacterized protein</fullName>
    </submittedName>
</protein>
<evidence type="ECO:0000313" key="1">
    <source>
        <dbReference type="EMBL" id="KKK80907.1"/>
    </source>
</evidence>
<dbReference type="AlphaFoldDB" id="A0A0F8YHM9"/>
<dbReference type="EMBL" id="LAZR01053364">
    <property type="protein sequence ID" value="KKK80907.1"/>
    <property type="molecule type" value="Genomic_DNA"/>
</dbReference>
<name>A0A0F8YHM9_9ZZZZ</name>
<reference evidence="1" key="1">
    <citation type="journal article" date="2015" name="Nature">
        <title>Complex archaea that bridge the gap between prokaryotes and eukaryotes.</title>
        <authorList>
            <person name="Spang A."/>
            <person name="Saw J.H."/>
            <person name="Jorgensen S.L."/>
            <person name="Zaremba-Niedzwiedzka K."/>
            <person name="Martijn J."/>
            <person name="Lind A.E."/>
            <person name="van Eijk R."/>
            <person name="Schleper C."/>
            <person name="Guy L."/>
            <person name="Ettema T.J."/>
        </authorList>
    </citation>
    <scope>NUCLEOTIDE SEQUENCE</scope>
</reference>
<accession>A0A0F8YHM9</accession>
<proteinExistence type="predicted"/>
<comment type="caution">
    <text evidence="1">The sequence shown here is derived from an EMBL/GenBank/DDBJ whole genome shotgun (WGS) entry which is preliminary data.</text>
</comment>
<organism evidence="1">
    <name type="scientific">marine sediment metagenome</name>
    <dbReference type="NCBI Taxonomy" id="412755"/>
    <lineage>
        <taxon>unclassified sequences</taxon>
        <taxon>metagenomes</taxon>
        <taxon>ecological metagenomes</taxon>
    </lineage>
</organism>
<gene>
    <name evidence="1" type="ORF">LCGC14_2818800</name>
</gene>
<sequence length="120" mass="14123">MLAEVQGVRQYEKEGFRRWFGDSFFDLIVWFEEGDSISGFQLCYDKSKKERALTWRRQSGYIHEKIDDGEIPGRMKMTPVLMPDGAFAKDTIAELFQQEAENIDPKIREFVYQRLLAFNA</sequence>